<evidence type="ECO:0000313" key="1">
    <source>
        <dbReference type="EMBL" id="AOZ04774.1"/>
    </source>
</evidence>
<dbReference type="Proteomes" id="UP000177515">
    <property type="component" value="Chromosome 1"/>
</dbReference>
<organism evidence="1 2">
    <name type="scientific">Cupriavidus malaysiensis</name>
    <dbReference type="NCBI Taxonomy" id="367825"/>
    <lineage>
        <taxon>Bacteria</taxon>
        <taxon>Pseudomonadati</taxon>
        <taxon>Pseudomonadota</taxon>
        <taxon>Betaproteobacteria</taxon>
        <taxon>Burkholderiales</taxon>
        <taxon>Burkholderiaceae</taxon>
        <taxon>Cupriavidus</taxon>
    </lineage>
</organism>
<sequence length="59" mass="6732">MEPVTVEMPHSNVVCRTNCNNSAVHAGQCRKRRAAVRWRKAHNGHNVRNVRNVRKAGRT</sequence>
<gene>
    <name evidence="1" type="ORF">BKK80_02200</name>
</gene>
<dbReference type="EMBL" id="CP017754">
    <property type="protein sequence ID" value="AOZ04774.1"/>
    <property type="molecule type" value="Genomic_DNA"/>
</dbReference>
<proteinExistence type="predicted"/>
<keyword evidence="2" id="KW-1185">Reference proteome</keyword>
<reference evidence="1 2" key="1">
    <citation type="submission" date="2016-10" db="EMBL/GenBank/DDBJ databases">
        <title>Complete genome sequences of three Cupriavidus strains isolated from various Malaysian environments.</title>
        <authorList>
            <person name="Abdullah A.A.-A."/>
            <person name="Shafie N.A.H."/>
            <person name="Lau N.S."/>
        </authorList>
    </citation>
    <scope>NUCLEOTIDE SEQUENCE [LARGE SCALE GENOMIC DNA]</scope>
    <source>
        <strain evidence="1 2">USMAA1020</strain>
    </source>
</reference>
<name>A0ABN4TLC5_9BURK</name>
<evidence type="ECO:0000313" key="2">
    <source>
        <dbReference type="Proteomes" id="UP000177515"/>
    </source>
</evidence>
<accession>A0ABN4TLC5</accession>
<protein>
    <submittedName>
        <fullName evidence="1">Uncharacterized protein</fullName>
    </submittedName>
</protein>